<dbReference type="AlphaFoldDB" id="A0A1W0VT61"/>
<dbReference type="Proteomes" id="UP000000768">
    <property type="component" value="Chromosome 10"/>
</dbReference>
<name>A0A1W0VT61_SORBI</name>
<sequence>MYCTILILDKTNLETLEITKEELFASLKGVYHGSVYTGLFFIYTCPFYL</sequence>
<accession>A0A1W0VT61</accession>
<proteinExistence type="predicted"/>
<reference evidence="1 2" key="1">
    <citation type="journal article" date="2009" name="Nature">
        <title>The Sorghum bicolor genome and the diversification of grasses.</title>
        <authorList>
            <person name="Paterson A.H."/>
            <person name="Bowers J.E."/>
            <person name="Bruggmann R."/>
            <person name="Dubchak I."/>
            <person name="Grimwood J."/>
            <person name="Gundlach H."/>
            <person name="Haberer G."/>
            <person name="Hellsten U."/>
            <person name="Mitros T."/>
            <person name="Poliakov A."/>
            <person name="Schmutz J."/>
            <person name="Spannagl M."/>
            <person name="Tang H."/>
            <person name="Wang X."/>
            <person name="Wicker T."/>
            <person name="Bharti A.K."/>
            <person name="Chapman J."/>
            <person name="Feltus F.A."/>
            <person name="Gowik U."/>
            <person name="Grigoriev I.V."/>
            <person name="Lyons E."/>
            <person name="Maher C.A."/>
            <person name="Martis M."/>
            <person name="Narechania A."/>
            <person name="Otillar R.P."/>
            <person name="Penning B.W."/>
            <person name="Salamov A.A."/>
            <person name="Wang Y."/>
            <person name="Zhang L."/>
            <person name="Carpita N.C."/>
            <person name="Freeling M."/>
            <person name="Gingle A.R."/>
            <person name="Hash C.T."/>
            <person name="Keller B."/>
            <person name="Klein P."/>
            <person name="Kresovich S."/>
            <person name="McCann M.C."/>
            <person name="Ming R."/>
            <person name="Peterson D.G."/>
            <person name="Mehboob-ur-Rahman"/>
            <person name="Ware D."/>
            <person name="Westhoff P."/>
            <person name="Mayer K.F."/>
            <person name="Messing J."/>
            <person name="Rokhsar D.S."/>
        </authorList>
    </citation>
    <scope>NUCLEOTIDE SEQUENCE [LARGE SCALE GENOMIC DNA]</scope>
    <source>
        <strain evidence="2">cv. BTx623</strain>
    </source>
</reference>
<reference evidence="2" key="2">
    <citation type="journal article" date="2018" name="Plant J.">
        <title>The Sorghum bicolor reference genome: improved assembly, gene annotations, a transcriptome atlas, and signatures of genome organization.</title>
        <authorList>
            <person name="McCormick R.F."/>
            <person name="Truong S.K."/>
            <person name="Sreedasyam A."/>
            <person name="Jenkins J."/>
            <person name="Shu S."/>
            <person name="Sims D."/>
            <person name="Kennedy M."/>
            <person name="Amirebrahimi M."/>
            <person name="Weers B.D."/>
            <person name="McKinley B."/>
            <person name="Mattison A."/>
            <person name="Morishige D.T."/>
            <person name="Grimwood J."/>
            <person name="Schmutz J."/>
            <person name="Mullet J.E."/>
        </authorList>
    </citation>
    <scope>NUCLEOTIDE SEQUENCE [LARGE SCALE GENOMIC DNA]</scope>
    <source>
        <strain evidence="2">cv. BTx623</strain>
    </source>
</reference>
<dbReference type="EMBL" id="CM000769">
    <property type="protein sequence ID" value="OQU76477.1"/>
    <property type="molecule type" value="Genomic_DNA"/>
</dbReference>
<protein>
    <submittedName>
        <fullName evidence="1">Uncharacterized protein</fullName>
    </submittedName>
</protein>
<dbReference type="Gramene" id="OQU76477">
    <property type="protein sequence ID" value="OQU76477"/>
    <property type="gene ID" value="SORBI_3010G151450"/>
</dbReference>
<evidence type="ECO:0000313" key="1">
    <source>
        <dbReference type="EMBL" id="OQU76477.1"/>
    </source>
</evidence>
<evidence type="ECO:0000313" key="2">
    <source>
        <dbReference type="Proteomes" id="UP000000768"/>
    </source>
</evidence>
<dbReference type="InParanoid" id="A0A1W0VT61"/>
<gene>
    <name evidence="1" type="ORF">SORBI_3010G151450</name>
</gene>
<keyword evidence="2" id="KW-1185">Reference proteome</keyword>
<organism evidence="1 2">
    <name type="scientific">Sorghum bicolor</name>
    <name type="common">Sorghum</name>
    <name type="synonym">Sorghum vulgare</name>
    <dbReference type="NCBI Taxonomy" id="4558"/>
    <lineage>
        <taxon>Eukaryota</taxon>
        <taxon>Viridiplantae</taxon>
        <taxon>Streptophyta</taxon>
        <taxon>Embryophyta</taxon>
        <taxon>Tracheophyta</taxon>
        <taxon>Spermatophyta</taxon>
        <taxon>Magnoliopsida</taxon>
        <taxon>Liliopsida</taxon>
        <taxon>Poales</taxon>
        <taxon>Poaceae</taxon>
        <taxon>PACMAD clade</taxon>
        <taxon>Panicoideae</taxon>
        <taxon>Andropogonodae</taxon>
        <taxon>Andropogoneae</taxon>
        <taxon>Sorghinae</taxon>
        <taxon>Sorghum</taxon>
    </lineage>
</organism>